<evidence type="ECO:0000256" key="2">
    <source>
        <dbReference type="ARBA" id="ARBA00005384"/>
    </source>
</evidence>
<dbReference type="Proteomes" id="UP001595715">
    <property type="component" value="Unassembled WGS sequence"/>
</dbReference>
<keyword evidence="3 9" id="KW-0032">Aminotransferase</keyword>
<dbReference type="InterPro" id="IPR015424">
    <property type="entry name" value="PyrdxlP-dep_Trfase"/>
</dbReference>
<comment type="similarity">
    <text evidence="2">In the C-terminal section; belongs to the class-I pyridoxal-phosphate-dependent aminotransferase family.</text>
</comment>
<dbReference type="InterPro" id="IPR015421">
    <property type="entry name" value="PyrdxlP-dep_Trfase_major"/>
</dbReference>
<dbReference type="Pfam" id="PF00392">
    <property type="entry name" value="GntR"/>
    <property type="match status" value="1"/>
</dbReference>
<dbReference type="InterPro" id="IPR036388">
    <property type="entry name" value="WH-like_DNA-bd_sf"/>
</dbReference>
<keyword evidence="5" id="KW-0805">Transcription regulation</keyword>
<dbReference type="InterPro" id="IPR036390">
    <property type="entry name" value="WH_DNA-bd_sf"/>
</dbReference>
<dbReference type="PROSITE" id="PS50949">
    <property type="entry name" value="HTH_GNTR"/>
    <property type="match status" value="1"/>
</dbReference>
<evidence type="ECO:0000256" key="5">
    <source>
        <dbReference type="ARBA" id="ARBA00023015"/>
    </source>
</evidence>
<name>A0ABV8K2M2_9BACL</name>
<reference evidence="10" key="1">
    <citation type="journal article" date="2019" name="Int. J. Syst. Evol. Microbiol.">
        <title>The Global Catalogue of Microorganisms (GCM) 10K type strain sequencing project: providing services to taxonomists for standard genome sequencing and annotation.</title>
        <authorList>
            <consortium name="The Broad Institute Genomics Platform"/>
            <consortium name="The Broad Institute Genome Sequencing Center for Infectious Disease"/>
            <person name="Wu L."/>
            <person name="Ma J."/>
        </authorList>
    </citation>
    <scope>NUCLEOTIDE SEQUENCE [LARGE SCALE GENOMIC DNA]</scope>
    <source>
        <strain evidence="10">IBRC-M 10987</strain>
    </source>
</reference>
<dbReference type="InterPro" id="IPR000524">
    <property type="entry name" value="Tscrpt_reg_HTH_GntR"/>
</dbReference>
<accession>A0ABV8K2M2</accession>
<dbReference type="PANTHER" id="PTHR46577:SF1">
    <property type="entry name" value="HTH-TYPE TRANSCRIPTIONAL REGULATORY PROTEIN GABR"/>
    <property type="match status" value="1"/>
</dbReference>
<evidence type="ECO:0000256" key="4">
    <source>
        <dbReference type="ARBA" id="ARBA00022898"/>
    </source>
</evidence>
<evidence type="ECO:0000256" key="3">
    <source>
        <dbReference type="ARBA" id="ARBA00022576"/>
    </source>
</evidence>
<dbReference type="InterPro" id="IPR004839">
    <property type="entry name" value="Aminotransferase_I/II_large"/>
</dbReference>
<dbReference type="CDD" id="cd00609">
    <property type="entry name" value="AAT_like"/>
    <property type="match status" value="1"/>
</dbReference>
<evidence type="ECO:0000259" key="8">
    <source>
        <dbReference type="PROSITE" id="PS50949"/>
    </source>
</evidence>
<comment type="cofactor">
    <cofactor evidence="1">
        <name>pyridoxal 5'-phosphate</name>
        <dbReference type="ChEBI" id="CHEBI:597326"/>
    </cofactor>
</comment>
<sequence length="511" mass="56940">MNVRTGYERYYEAYGRKTEALYQAMRDAIVSGLAQEGMRLPSSRAVAAEYGLSRGAVNQAYDMLYADGYVRTEAGSGTFVAYRPAGARVPGMKERKESDSASIRLSAWGERLQAFGYAAQSSEEPRPRIDFETNVHARELFPEAEWKKAMYAEVRGAGGKQDTLPGEGYYPLREAIAVQLRRERGIWADASRIVLTNGSMQAIGLLAMLLLTPGDAAVIENPTYAGIVRAVQAAGGALLPARVDREGIVPEEWEARLLFVTPTRHFPTGAVLSSERRGALLAWASRQGAVIIEDDYDSTFRWSGRPNEPLKALDREDRVVYVGTFSRTMLGEQRIGYALLPELLVEPFRRAKMLFEPSSSAPEAQRALAAFIASGAYDRHIRRIRRVSGRRLHRLRREASKRLSRWFAFVDTDAGLHLFAYWIGLPEDYDRLREACGMKGIRWADGSRFWVEHMLSGAPEWENVERPVSGRQGSDTRCALFGFAHLSEELIVEGVAGIEAAAISLFGDGRE</sequence>
<evidence type="ECO:0000256" key="6">
    <source>
        <dbReference type="ARBA" id="ARBA00023125"/>
    </source>
</evidence>
<dbReference type="Gene3D" id="3.40.640.10">
    <property type="entry name" value="Type I PLP-dependent aspartate aminotransferase-like (Major domain)"/>
    <property type="match status" value="1"/>
</dbReference>
<keyword evidence="6" id="KW-0238">DNA-binding</keyword>
<keyword evidence="7" id="KW-0804">Transcription</keyword>
<dbReference type="InterPro" id="IPR051446">
    <property type="entry name" value="HTH_trans_reg/aminotransferase"/>
</dbReference>
<dbReference type="Gene3D" id="1.10.10.10">
    <property type="entry name" value="Winged helix-like DNA-binding domain superfamily/Winged helix DNA-binding domain"/>
    <property type="match status" value="1"/>
</dbReference>
<proteinExistence type="inferred from homology"/>
<comment type="caution">
    <text evidence="9">The sequence shown here is derived from an EMBL/GenBank/DDBJ whole genome shotgun (WGS) entry which is preliminary data.</text>
</comment>
<evidence type="ECO:0000256" key="1">
    <source>
        <dbReference type="ARBA" id="ARBA00001933"/>
    </source>
</evidence>
<dbReference type="SUPFAM" id="SSF53383">
    <property type="entry name" value="PLP-dependent transferases"/>
    <property type="match status" value="1"/>
</dbReference>
<keyword evidence="4" id="KW-0663">Pyridoxal phosphate</keyword>
<protein>
    <submittedName>
        <fullName evidence="9">PLP-dependent aminotransferase family protein</fullName>
    </submittedName>
</protein>
<evidence type="ECO:0000313" key="10">
    <source>
        <dbReference type="Proteomes" id="UP001595715"/>
    </source>
</evidence>
<evidence type="ECO:0000256" key="7">
    <source>
        <dbReference type="ARBA" id="ARBA00023163"/>
    </source>
</evidence>
<organism evidence="9 10">
    <name type="scientific">Paenibacillus xanthanilyticus</name>
    <dbReference type="NCBI Taxonomy" id="1783531"/>
    <lineage>
        <taxon>Bacteria</taxon>
        <taxon>Bacillati</taxon>
        <taxon>Bacillota</taxon>
        <taxon>Bacilli</taxon>
        <taxon>Bacillales</taxon>
        <taxon>Paenibacillaceae</taxon>
        <taxon>Paenibacillus</taxon>
    </lineage>
</organism>
<dbReference type="Pfam" id="PF00155">
    <property type="entry name" value="Aminotran_1_2"/>
    <property type="match status" value="1"/>
</dbReference>
<dbReference type="EMBL" id="JBHSAM010000020">
    <property type="protein sequence ID" value="MFC4099595.1"/>
    <property type="molecule type" value="Genomic_DNA"/>
</dbReference>
<dbReference type="RefSeq" id="WP_377718287.1">
    <property type="nucleotide sequence ID" value="NZ_JBHSAM010000020.1"/>
</dbReference>
<evidence type="ECO:0000313" key="9">
    <source>
        <dbReference type="EMBL" id="MFC4099595.1"/>
    </source>
</evidence>
<keyword evidence="10" id="KW-1185">Reference proteome</keyword>
<dbReference type="GO" id="GO:0008483">
    <property type="term" value="F:transaminase activity"/>
    <property type="evidence" value="ECO:0007669"/>
    <property type="project" value="UniProtKB-KW"/>
</dbReference>
<dbReference type="PANTHER" id="PTHR46577">
    <property type="entry name" value="HTH-TYPE TRANSCRIPTIONAL REGULATORY PROTEIN GABR"/>
    <property type="match status" value="1"/>
</dbReference>
<dbReference type="CDD" id="cd07377">
    <property type="entry name" value="WHTH_GntR"/>
    <property type="match status" value="1"/>
</dbReference>
<gene>
    <name evidence="9" type="ORF">ACFOZ8_07995</name>
</gene>
<dbReference type="SMART" id="SM00345">
    <property type="entry name" value="HTH_GNTR"/>
    <property type="match status" value="1"/>
</dbReference>
<dbReference type="PRINTS" id="PR00035">
    <property type="entry name" value="HTHGNTR"/>
</dbReference>
<feature type="domain" description="HTH gntR-type" evidence="8">
    <location>
        <begin position="15"/>
        <end position="83"/>
    </location>
</feature>
<keyword evidence="3 9" id="KW-0808">Transferase</keyword>
<dbReference type="SUPFAM" id="SSF46785">
    <property type="entry name" value="Winged helix' DNA-binding domain"/>
    <property type="match status" value="1"/>
</dbReference>